<dbReference type="InterPro" id="IPR003595">
    <property type="entry name" value="Tyr_Pase_cat"/>
</dbReference>
<feature type="region of interest" description="Disordered" evidence="7">
    <location>
        <begin position="305"/>
        <end position="517"/>
    </location>
</feature>
<dbReference type="PROSITE" id="PS51181">
    <property type="entry name" value="PPASE_TENSIN"/>
    <property type="match status" value="1"/>
</dbReference>
<dbReference type="PANTHER" id="PTHR12305:SF81">
    <property type="entry name" value="PHOSPHATIDYLINOSITOL 3,4,5-TRISPHOSPHATE 3-PHOSPHATASE AND DUAL-SPECIFICITY PROTEIN PHOSPHATASE PTEN"/>
    <property type="match status" value="1"/>
</dbReference>
<feature type="compositionally biased region" description="Low complexity" evidence="7">
    <location>
        <begin position="822"/>
        <end position="836"/>
    </location>
</feature>
<evidence type="ECO:0000313" key="10">
    <source>
        <dbReference type="EMBL" id="CAD6196881.1"/>
    </source>
</evidence>
<reference evidence="10" key="1">
    <citation type="submission" date="2020-10" db="EMBL/GenBank/DDBJ databases">
        <authorList>
            <person name="Kikuchi T."/>
        </authorList>
    </citation>
    <scope>NUCLEOTIDE SEQUENCE</scope>
    <source>
        <strain evidence="10">NKZ352</strain>
    </source>
</reference>
<evidence type="ECO:0000256" key="3">
    <source>
        <dbReference type="ARBA" id="ARBA00007881"/>
    </source>
</evidence>
<proteinExistence type="inferred from homology"/>
<dbReference type="GO" id="GO:0005829">
    <property type="term" value="C:cytosol"/>
    <property type="evidence" value="ECO:0007669"/>
    <property type="project" value="TreeGrafter"/>
</dbReference>
<feature type="compositionally biased region" description="Basic and acidic residues" evidence="7">
    <location>
        <begin position="766"/>
        <end position="777"/>
    </location>
</feature>
<dbReference type="GO" id="GO:0042995">
    <property type="term" value="C:cell projection"/>
    <property type="evidence" value="ECO:0007669"/>
    <property type="project" value="UniProtKB-SubCell"/>
</dbReference>
<feature type="compositionally biased region" description="Basic and acidic residues" evidence="7">
    <location>
        <begin position="484"/>
        <end position="497"/>
    </location>
</feature>
<dbReference type="InterPro" id="IPR000387">
    <property type="entry name" value="Tyr_Pase_dom"/>
</dbReference>
<keyword evidence="4" id="KW-0963">Cytoplasm</keyword>
<evidence type="ECO:0000259" key="8">
    <source>
        <dbReference type="PROSITE" id="PS50056"/>
    </source>
</evidence>
<dbReference type="GO" id="GO:0008285">
    <property type="term" value="P:negative regulation of cell population proliferation"/>
    <property type="evidence" value="ECO:0007669"/>
    <property type="project" value="TreeGrafter"/>
</dbReference>
<dbReference type="GO" id="GO:0043491">
    <property type="term" value="P:phosphatidylinositol 3-kinase/protein kinase B signal transduction"/>
    <property type="evidence" value="ECO:0007669"/>
    <property type="project" value="TreeGrafter"/>
</dbReference>
<evidence type="ECO:0000256" key="5">
    <source>
        <dbReference type="ARBA" id="ARBA00022801"/>
    </source>
</evidence>
<dbReference type="GO" id="GO:0050793">
    <property type="term" value="P:regulation of developmental process"/>
    <property type="evidence" value="ECO:0007669"/>
    <property type="project" value="UniProtKB-ARBA"/>
</dbReference>
<dbReference type="EMBL" id="CAJGYM010000081">
    <property type="protein sequence ID" value="CAD6196881.1"/>
    <property type="molecule type" value="Genomic_DNA"/>
</dbReference>
<dbReference type="GO" id="GO:0016314">
    <property type="term" value="F:phosphatidylinositol-3,4,5-trisphosphate 3-phosphatase activity"/>
    <property type="evidence" value="ECO:0007669"/>
    <property type="project" value="TreeGrafter"/>
</dbReference>
<dbReference type="InterPro" id="IPR029021">
    <property type="entry name" value="Prot-tyrosine_phosphatase-like"/>
</dbReference>
<keyword evidence="11" id="KW-1185">Reference proteome</keyword>
<sequence>MTDHHPPRLELMAPFCREVHEWLAEDPRNVVAVHCKAGKGRTGVMICAYLMYCNFYPSPRQNMDYYSIVRTRNNKGVTIPSQRRYVYYYSHLRQHQLNYVPLRVQLVGVYIECPPKSRNSIFRDQLSLRVANGDVDVFYGPPMGINDDIWTQEEAAWARNASPIGLDSYDPNNPIPGHDCISRRAFGWTIPESKPVFLEGDVRVDLFVQRWFISMFSSTARAKVGHIWFNTMFCCPNACGGTPYVHGDEAFPYPDGETTIAEKKGKDKSEFWPGGEQRRLITTQPPPDFLPDPPSVIQDCYFTPKKEQSSSSLSGSTKKRDPRQPQKVLYEPDSPEGRLEALPDPCIYESSGSKCSSDMFDVDSGEKKPPPNLDKEAYVDEETVQKVKSKSARRELYVHPKAVGSRMSERKSAPLLSPDNSIDIESSQPRRTSSASPIPGSKPKSASMPDTCLETPSDEQAKESRFSKAKSVAKRFFPSSSQKKSKEEREEIKETQKREKKLSKKEKKAKKRASDATSVISPVLPFEDLEIFEAPGIDAHCPEESVQRIYKDQNRYPPRFAINRMLSEAHEYGIVEDTYNDRLRSASIGDEPVQCAPVGRPTASGPNRIERQPNEHVCVFPLVEVDRACKNSEMPKGFKLIVVTRCVEPKMARHAEAFTNITYEKQQKVNEESFAKTQRGKPHLEVLTDKSRDEYGAGKSWPPVIQYGCGESPTLSDHAFFDDARARDNRYCRFFHKQRRDSLSKYPSTSHDCTLSGKPSQGEAVSKAEEEKKEEQRACVASPLNLGQMLEDSQLLEDRIDRFDDAVDMEVRSYHPDAVNWENSNSSRSSSSSEENPLAPSEADIANDCLQYKQLVNGENGSKPEATGP</sequence>
<dbReference type="AlphaFoldDB" id="A0A8S1HK46"/>
<dbReference type="PROSITE" id="PS50056">
    <property type="entry name" value="TYR_PHOSPHATASE_2"/>
    <property type="match status" value="1"/>
</dbReference>
<feature type="compositionally biased region" description="Basic and acidic residues" evidence="7">
    <location>
        <begin position="364"/>
        <end position="378"/>
    </location>
</feature>
<dbReference type="GO" id="GO:0048870">
    <property type="term" value="P:cell motility"/>
    <property type="evidence" value="ECO:0007669"/>
    <property type="project" value="TreeGrafter"/>
</dbReference>
<dbReference type="PANTHER" id="PTHR12305">
    <property type="entry name" value="PHOSPHATASE WITH HOMOLOGY TO TENSIN"/>
    <property type="match status" value="1"/>
</dbReference>
<evidence type="ECO:0000256" key="1">
    <source>
        <dbReference type="ARBA" id="ARBA00004316"/>
    </source>
</evidence>
<feature type="compositionally biased region" description="Polar residues" evidence="7">
    <location>
        <begin position="745"/>
        <end position="759"/>
    </location>
</feature>
<keyword evidence="5" id="KW-0378">Hydrolase</keyword>
<accession>A0A8S1HK46</accession>
<feature type="compositionally biased region" description="Basic residues" evidence="7">
    <location>
        <begin position="498"/>
        <end position="511"/>
    </location>
</feature>
<feature type="domain" description="Phosphatase tensin-type" evidence="9">
    <location>
        <begin position="1"/>
        <end position="96"/>
    </location>
</feature>
<evidence type="ECO:0008006" key="12">
    <source>
        <dbReference type="Google" id="ProtNLM"/>
    </source>
</evidence>
<dbReference type="InterPro" id="IPR016130">
    <property type="entry name" value="Tyr_Pase_AS"/>
</dbReference>
<dbReference type="Proteomes" id="UP000835052">
    <property type="component" value="Unassembled WGS sequence"/>
</dbReference>
<protein>
    <recommendedName>
        <fullName evidence="12">Phosphatidylinositol-3,4,5-trisphosphate 3-phosphatase</fullName>
    </recommendedName>
</protein>
<dbReference type="InterPro" id="IPR057023">
    <property type="entry name" value="PTP-SAK"/>
</dbReference>
<dbReference type="Pfam" id="PF22784">
    <property type="entry name" value="PTP-SAK"/>
    <property type="match status" value="1"/>
</dbReference>
<evidence type="ECO:0000259" key="9">
    <source>
        <dbReference type="PROSITE" id="PS51181"/>
    </source>
</evidence>
<evidence type="ECO:0000256" key="4">
    <source>
        <dbReference type="ARBA" id="ARBA00022490"/>
    </source>
</evidence>
<dbReference type="GO" id="GO:0004725">
    <property type="term" value="F:protein tyrosine phosphatase activity"/>
    <property type="evidence" value="ECO:0007669"/>
    <property type="project" value="TreeGrafter"/>
</dbReference>
<dbReference type="GO" id="GO:0005634">
    <property type="term" value="C:nucleus"/>
    <property type="evidence" value="ECO:0007669"/>
    <property type="project" value="TreeGrafter"/>
</dbReference>
<name>A0A8S1HK46_9PELO</name>
<evidence type="ECO:0000256" key="6">
    <source>
        <dbReference type="ARBA" id="ARBA00023273"/>
    </source>
</evidence>
<comment type="similarity">
    <text evidence="3">Belongs to the PTEN phosphatase protein family.</text>
</comment>
<feature type="domain" description="Tyrosine specific protein phosphatases" evidence="8">
    <location>
        <begin position="13"/>
        <end position="84"/>
    </location>
</feature>
<comment type="caution">
    <text evidence="10">The sequence shown here is derived from an EMBL/GenBank/DDBJ whole genome shotgun (WGS) entry which is preliminary data.</text>
</comment>
<keyword evidence="6" id="KW-0966">Cell projection</keyword>
<dbReference type="GO" id="GO:0046856">
    <property type="term" value="P:phosphatidylinositol dephosphorylation"/>
    <property type="evidence" value="ECO:0007669"/>
    <property type="project" value="TreeGrafter"/>
</dbReference>
<dbReference type="InterPro" id="IPR051281">
    <property type="entry name" value="Dual-spec_lipid-protein_phosph"/>
</dbReference>
<dbReference type="InterPro" id="IPR014020">
    <property type="entry name" value="Tensin_C2-dom"/>
</dbReference>
<dbReference type="InterPro" id="IPR029023">
    <property type="entry name" value="Tensin_phosphatase"/>
</dbReference>
<dbReference type="SMART" id="SM00404">
    <property type="entry name" value="PTPc_motif"/>
    <property type="match status" value="1"/>
</dbReference>
<feature type="region of interest" description="Disordered" evidence="7">
    <location>
        <begin position="743"/>
        <end position="778"/>
    </location>
</feature>
<feature type="compositionally biased region" description="Polar residues" evidence="7">
    <location>
        <begin position="418"/>
        <end position="436"/>
    </location>
</feature>
<evidence type="ECO:0000313" key="11">
    <source>
        <dbReference type="Proteomes" id="UP000835052"/>
    </source>
</evidence>
<feature type="region of interest" description="Disordered" evidence="7">
    <location>
        <begin position="814"/>
        <end position="846"/>
    </location>
</feature>
<evidence type="ECO:0000256" key="7">
    <source>
        <dbReference type="SAM" id="MobiDB-lite"/>
    </source>
</evidence>
<dbReference type="GO" id="GO:0051896">
    <property type="term" value="P:regulation of phosphatidylinositol 3-kinase/protein kinase B signal transduction"/>
    <property type="evidence" value="ECO:0007669"/>
    <property type="project" value="TreeGrafter"/>
</dbReference>
<dbReference type="SUPFAM" id="SSF52799">
    <property type="entry name" value="(Phosphotyrosine protein) phosphatases II"/>
    <property type="match status" value="1"/>
</dbReference>
<dbReference type="OrthoDB" id="16692at2759"/>
<organism evidence="10 11">
    <name type="scientific">Caenorhabditis auriculariae</name>
    <dbReference type="NCBI Taxonomy" id="2777116"/>
    <lineage>
        <taxon>Eukaryota</taxon>
        <taxon>Metazoa</taxon>
        <taxon>Ecdysozoa</taxon>
        <taxon>Nematoda</taxon>
        <taxon>Chromadorea</taxon>
        <taxon>Rhabditida</taxon>
        <taxon>Rhabditina</taxon>
        <taxon>Rhabditomorpha</taxon>
        <taxon>Rhabditoidea</taxon>
        <taxon>Rhabditidae</taxon>
        <taxon>Peloderinae</taxon>
        <taxon>Caenorhabditis</taxon>
    </lineage>
</organism>
<evidence type="ECO:0000256" key="2">
    <source>
        <dbReference type="ARBA" id="ARBA00004496"/>
    </source>
</evidence>
<dbReference type="PROSITE" id="PS00383">
    <property type="entry name" value="TYR_PHOSPHATASE_1"/>
    <property type="match status" value="1"/>
</dbReference>
<comment type="subcellular location">
    <subcellularLocation>
        <location evidence="1">Cell projection</location>
    </subcellularLocation>
    <subcellularLocation>
        <location evidence="2">Cytoplasm</location>
    </subcellularLocation>
</comment>
<gene>
    <name evidence="10" type="ORF">CAUJ_LOCUS12792</name>
</gene>
<dbReference type="Gene3D" id="3.90.190.10">
    <property type="entry name" value="Protein tyrosine phosphatase superfamily"/>
    <property type="match status" value="1"/>
</dbReference>
<dbReference type="GO" id="GO:0005886">
    <property type="term" value="C:plasma membrane"/>
    <property type="evidence" value="ECO:0007669"/>
    <property type="project" value="TreeGrafter"/>
</dbReference>
<dbReference type="SMART" id="SM01326">
    <property type="entry name" value="PTEN_C2"/>
    <property type="match status" value="1"/>
</dbReference>